<protein>
    <submittedName>
        <fullName evidence="2">Uncharacterized protein</fullName>
    </submittedName>
</protein>
<dbReference type="EMBL" id="CP030050">
    <property type="protein sequence ID" value="QOZ66395.1"/>
    <property type="molecule type" value="Genomic_DNA"/>
</dbReference>
<evidence type="ECO:0000313" key="2">
    <source>
        <dbReference type="EMBL" id="QOZ66395.1"/>
    </source>
</evidence>
<sequence length="127" mass="13343">MSVETPTQTTRRAPASVSALSISTSAGPRCKSASGRARPLADPQRASLPPRMSMDSLAGLNVDELGHLSRASAEAIIRLIAGRSRIDGVRSVQPLQHSVLVFPKALPRAEDLRERAGGGGGPKRRLG</sequence>
<proteinExistence type="predicted"/>
<evidence type="ECO:0000256" key="1">
    <source>
        <dbReference type="SAM" id="MobiDB-lite"/>
    </source>
</evidence>
<feature type="compositionally biased region" description="Polar residues" evidence="1">
    <location>
        <begin position="1"/>
        <end position="11"/>
    </location>
</feature>
<dbReference type="AlphaFoldDB" id="A0AAE7NLK4"/>
<accession>A0AAE7NLK4</accession>
<dbReference type="Proteomes" id="UP000594015">
    <property type="component" value="Chromosome"/>
</dbReference>
<feature type="region of interest" description="Disordered" evidence="1">
    <location>
        <begin position="1"/>
        <end position="52"/>
    </location>
</feature>
<reference evidence="2 3" key="1">
    <citation type="submission" date="2018-06" db="EMBL/GenBank/DDBJ databases">
        <title>Comparative genomics of Bradyrhizobium nodulating Arachidis hypogaea.</title>
        <authorList>
            <person name="Li Y."/>
        </authorList>
    </citation>
    <scope>NUCLEOTIDE SEQUENCE [LARGE SCALE GENOMIC DNA]</scope>
    <source>
        <strain evidence="2 3">CCBAU 051107</strain>
    </source>
</reference>
<name>A0AAE7NLK4_9BRAD</name>
<evidence type="ECO:0000313" key="3">
    <source>
        <dbReference type="Proteomes" id="UP000594015"/>
    </source>
</evidence>
<gene>
    <name evidence="2" type="ORF">WN72_08240</name>
</gene>
<organism evidence="2 3">
    <name type="scientific">Bradyrhizobium arachidis</name>
    <dbReference type="NCBI Taxonomy" id="858423"/>
    <lineage>
        <taxon>Bacteria</taxon>
        <taxon>Pseudomonadati</taxon>
        <taxon>Pseudomonadota</taxon>
        <taxon>Alphaproteobacteria</taxon>
        <taxon>Hyphomicrobiales</taxon>
        <taxon>Nitrobacteraceae</taxon>
        <taxon>Bradyrhizobium</taxon>
    </lineage>
</organism>
<dbReference type="KEGG" id="barh:WN72_08240"/>